<evidence type="ECO:0000256" key="1">
    <source>
        <dbReference type="SAM" id="MobiDB-lite"/>
    </source>
</evidence>
<accession>A0A136J0C0</accession>
<name>A0A136J0C0_9PEZI</name>
<evidence type="ECO:0000313" key="2">
    <source>
        <dbReference type="EMBL" id="KXJ90635.1"/>
    </source>
</evidence>
<feature type="region of interest" description="Disordered" evidence="1">
    <location>
        <begin position="27"/>
        <end position="76"/>
    </location>
</feature>
<dbReference type="InParanoid" id="A0A136J0C0"/>
<sequence length="76" mass="8226">MASLLYSSGAESDDDFPAVNELIRRHKAKTSPVKASLANDDDKENILSQPPKSTIKPILKLPQRDALGAHKSSIQA</sequence>
<dbReference type="EMBL" id="KQ964252">
    <property type="protein sequence ID" value="KXJ90635.1"/>
    <property type="molecule type" value="Genomic_DNA"/>
</dbReference>
<organism evidence="2 3">
    <name type="scientific">Microdochium bolleyi</name>
    <dbReference type="NCBI Taxonomy" id="196109"/>
    <lineage>
        <taxon>Eukaryota</taxon>
        <taxon>Fungi</taxon>
        <taxon>Dikarya</taxon>
        <taxon>Ascomycota</taxon>
        <taxon>Pezizomycotina</taxon>
        <taxon>Sordariomycetes</taxon>
        <taxon>Xylariomycetidae</taxon>
        <taxon>Xylariales</taxon>
        <taxon>Microdochiaceae</taxon>
        <taxon>Microdochium</taxon>
    </lineage>
</organism>
<keyword evidence="3" id="KW-1185">Reference proteome</keyword>
<feature type="non-terminal residue" evidence="2">
    <location>
        <position position="76"/>
    </location>
</feature>
<dbReference type="AlphaFoldDB" id="A0A136J0C0"/>
<dbReference type="Proteomes" id="UP000070501">
    <property type="component" value="Unassembled WGS sequence"/>
</dbReference>
<protein>
    <submittedName>
        <fullName evidence="2">Uncharacterized protein</fullName>
    </submittedName>
</protein>
<gene>
    <name evidence="2" type="ORF">Micbo1qcDRAFT_164235</name>
</gene>
<reference evidence="3" key="1">
    <citation type="submission" date="2016-02" db="EMBL/GenBank/DDBJ databases">
        <title>Draft genome sequence of Microdochium bolleyi, a fungal endophyte of beachgrass.</title>
        <authorList>
            <consortium name="DOE Joint Genome Institute"/>
            <person name="David A.S."/>
            <person name="May G."/>
            <person name="Haridas S."/>
            <person name="Lim J."/>
            <person name="Wang M."/>
            <person name="Labutti K."/>
            <person name="Lipzen A."/>
            <person name="Barry K."/>
            <person name="Grigoriev I.V."/>
        </authorList>
    </citation>
    <scope>NUCLEOTIDE SEQUENCE [LARGE SCALE GENOMIC DNA]</scope>
    <source>
        <strain evidence="3">J235TASD1</strain>
    </source>
</reference>
<evidence type="ECO:0000313" key="3">
    <source>
        <dbReference type="Proteomes" id="UP000070501"/>
    </source>
</evidence>
<proteinExistence type="predicted"/>